<reference evidence="17" key="2">
    <citation type="journal article" date="2021" name="PeerJ">
        <title>Extensive microbial diversity within the chicken gut microbiome revealed by metagenomics and culture.</title>
        <authorList>
            <person name="Gilroy R."/>
            <person name="Ravi A."/>
            <person name="Getino M."/>
            <person name="Pursley I."/>
            <person name="Horton D.L."/>
            <person name="Alikhan N.F."/>
            <person name="Baker D."/>
            <person name="Gharbi K."/>
            <person name="Hall N."/>
            <person name="Watson M."/>
            <person name="Adriaenssens E.M."/>
            <person name="Foster-Nyarko E."/>
            <person name="Jarju S."/>
            <person name="Secka A."/>
            <person name="Antonio M."/>
            <person name="Oren A."/>
            <person name="Chaudhuri R.R."/>
            <person name="La Ragione R."/>
            <person name="Hildebrand F."/>
            <person name="Pallen M.J."/>
        </authorList>
    </citation>
    <scope>NUCLEOTIDE SEQUENCE</scope>
    <source>
        <strain evidence="17">CHK195-4489</strain>
    </source>
</reference>
<dbReference type="PANTHER" id="PTHR23389">
    <property type="entry name" value="CHROMOSOME TRANSMISSION FIDELITY FACTOR 18"/>
    <property type="match status" value="1"/>
</dbReference>
<evidence type="ECO:0000256" key="9">
    <source>
        <dbReference type="ARBA" id="ARBA00022833"/>
    </source>
</evidence>
<dbReference type="InterPro" id="IPR013840">
    <property type="entry name" value="DNAligase_N"/>
</dbReference>
<evidence type="ECO:0000256" key="5">
    <source>
        <dbReference type="ARBA" id="ARBA00022598"/>
    </source>
</evidence>
<evidence type="ECO:0000256" key="14">
    <source>
        <dbReference type="ARBA" id="ARBA00034005"/>
    </source>
</evidence>
<dbReference type="Gene3D" id="1.10.150.20">
    <property type="entry name" value="5' to 3' exonuclease, C-terminal subdomain"/>
    <property type="match status" value="2"/>
</dbReference>
<dbReference type="InterPro" id="IPR004149">
    <property type="entry name" value="Znf_DNAligase_C4"/>
</dbReference>
<dbReference type="InterPro" id="IPR004150">
    <property type="entry name" value="NAD_DNA_ligase_OB"/>
</dbReference>
<evidence type="ECO:0000256" key="1">
    <source>
        <dbReference type="ARBA" id="ARBA00001946"/>
    </source>
</evidence>
<sequence>KTNAFSQRERLGATSKFPRWATAYKYPPEKKFTRLKEIEIHVGRTGVLTPLALLEPVFLAGSTISKATLHNMDYIRERDIRIGDMVQIMKAGDVIPAVVSVDREARIQERETVPRTEFTMPETCPECGGPVLREAGEAAFRCTNPECPAKIYRGLIHFTSKDAMNIEGLGPAVLRVLCDQGLITGIGDIYRLKDRRAELIGIERMGEKSVENLLNSIENTKKNELYRLIFGLGIRQVGAAASKVLANHFGSMDALMQADPETLESLEDFGHITAESVYEFFQNPRTRALIAELKELGLNMVCETKAAPLVHSEITGKTFVLTGTLPTLKRADAQKLIEERGGKCSSSVSSKTDYVLAGEEAGSKLERARQLGIRILSEEEFRELLK</sequence>
<comment type="catalytic activity">
    <reaction evidence="14">
        <text>NAD(+) + (deoxyribonucleotide)n-3'-hydroxyl + 5'-phospho-(deoxyribonucleotide)m = (deoxyribonucleotide)n+m + AMP + beta-nicotinamide D-nucleotide.</text>
        <dbReference type="EC" id="6.5.1.2"/>
    </reaction>
</comment>
<dbReference type="NCBIfam" id="TIGR00575">
    <property type="entry name" value="dnlj"/>
    <property type="match status" value="1"/>
</dbReference>
<dbReference type="SMART" id="SM00532">
    <property type="entry name" value="LIGANc"/>
    <property type="match status" value="1"/>
</dbReference>
<keyword evidence="13" id="KW-0464">Manganese</keyword>
<evidence type="ECO:0000256" key="3">
    <source>
        <dbReference type="ARBA" id="ARBA00012722"/>
    </source>
</evidence>
<comment type="similarity">
    <text evidence="15">Belongs to the NAD-dependent DNA ligase family. LigA subfamily.</text>
</comment>
<dbReference type="Gene3D" id="3.30.1490.70">
    <property type="match status" value="1"/>
</dbReference>
<dbReference type="EMBL" id="DVMM01000162">
    <property type="protein sequence ID" value="HIU30142.1"/>
    <property type="molecule type" value="Genomic_DNA"/>
</dbReference>
<dbReference type="Pfam" id="PF03120">
    <property type="entry name" value="OB_DNA_ligase"/>
    <property type="match status" value="1"/>
</dbReference>
<dbReference type="SUPFAM" id="SSF50249">
    <property type="entry name" value="Nucleic acid-binding proteins"/>
    <property type="match status" value="1"/>
</dbReference>
<dbReference type="InterPro" id="IPR010994">
    <property type="entry name" value="RuvA_2-like"/>
</dbReference>
<keyword evidence="11" id="KW-0520">NAD</keyword>
<dbReference type="Pfam" id="PF00533">
    <property type="entry name" value="BRCT"/>
    <property type="match status" value="1"/>
</dbReference>
<comment type="function">
    <text evidence="2">DNA ligase that catalyzes the formation of phosphodiester linkages between 5'-phosphoryl and 3'-hydroxyl groups in double-stranded DNA using NAD as a coenzyme and as the energy source for the reaction. It is essential for DNA replication and repair of damaged DNA.</text>
</comment>
<evidence type="ECO:0000256" key="12">
    <source>
        <dbReference type="ARBA" id="ARBA00023204"/>
    </source>
</evidence>
<evidence type="ECO:0000256" key="15">
    <source>
        <dbReference type="ARBA" id="ARBA00060881"/>
    </source>
</evidence>
<dbReference type="PROSITE" id="PS50172">
    <property type="entry name" value="BRCT"/>
    <property type="match status" value="1"/>
</dbReference>
<evidence type="ECO:0000313" key="18">
    <source>
        <dbReference type="Proteomes" id="UP000824089"/>
    </source>
</evidence>
<protein>
    <recommendedName>
        <fullName evidence="4">DNA ligase</fullName>
        <ecNumber evidence="3">6.5.1.2</ecNumber>
    </recommendedName>
</protein>
<dbReference type="GO" id="GO:0003911">
    <property type="term" value="F:DNA ligase (NAD+) activity"/>
    <property type="evidence" value="ECO:0007669"/>
    <property type="project" value="UniProtKB-EC"/>
</dbReference>
<evidence type="ECO:0000256" key="6">
    <source>
        <dbReference type="ARBA" id="ARBA00022705"/>
    </source>
</evidence>
<keyword evidence="12" id="KW-0234">DNA repair</keyword>
<evidence type="ECO:0000259" key="16">
    <source>
        <dbReference type="PROSITE" id="PS50172"/>
    </source>
</evidence>
<reference evidence="17" key="1">
    <citation type="submission" date="2020-10" db="EMBL/GenBank/DDBJ databases">
        <authorList>
            <person name="Gilroy R."/>
        </authorList>
    </citation>
    <scope>NUCLEOTIDE SEQUENCE</scope>
    <source>
        <strain evidence="17">CHK195-4489</strain>
    </source>
</reference>
<dbReference type="EC" id="6.5.1.2" evidence="3"/>
<dbReference type="Pfam" id="PF03119">
    <property type="entry name" value="DNA_ligase_ZBD"/>
    <property type="match status" value="1"/>
</dbReference>
<keyword evidence="5 17" id="KW-0436">Ligase</keyword>
<name>A0A9D1LBB2_9CLOT</name>
<dbReference type="GO" id="GO:0003677">
    <property type="term" value="F:DNA binding"/>
    <property type="evidence" value="ECO:0007669"/>
    <property type="project" value="InterPro"/>
</dbReference>
<evidence type="ECO:0000256" key="2">
    <source>
        <dbReference type="ARBA" id="ARBA00004067"/>
    </source>
</evidence>
<evidence type="ECO:0000256" key="8">
    <source>
        <dbReference type="ARBA" id="ARBA00022763"/>
    </source>
</evidence>
<dbReference type="InterPro" id="IPR012340">
    <property type="entry name" value="NA-bd_OB-fold"/>
</dbReference>
<dbReference type="InterPro" id="IPR003583">
    <property type="entry name" value="Hlx-hairpin-Hlx_DNA-bd_motif"/>
</dbReference>
<dbReference type="Pfam" id="PF14520">
    <property type="entry name" value="HHH_5"/>
    <property type="match status" value="1"/>
</dbReference>
<feature type="domain" description="BRCT" evidence="16">
    <location>
        <begin position="309"/>
        <end position="386"/>
    </location>
</feature>
<evidence type="ECO:0000256" key="13">
    <source>
        <dbReference type="ARBA" id="ARBA00023211"/>
    </source>
</evidence>
<dbReference type="FunFam" id="1.10.150.20:FF:000007">
    <property type="entry name" value="DNA ligase"/>
    <property type="match status" value="1"/>
</dbReference>
<keyword evidence="10" id="KW-0460">Magnesium</keyword>
<dbReference type="AlphaFoldDB" id="A0A9D1LBB2"/>
<keyword evidence="6" id="KW-0235">DNA replication</keyword>
<keyword evidence="7" id="KW-0479">Metal-binding</keyword>
<dbReference type="SMART" id="SM00292">
    <property type="entry name" value="BRCT"/>
    <property type="match status" value="1"/>
</dbReference>
<dbReference type="Gene3D" id="3.40.50.10190">
    <property type="entry name" value="BRCT domain"/>
    <property type="match status" value="1"/>
</dbReference>
<dbReference type="Pfam" id="PF12826">
    <property type="entry name" value="HHH_2"/>
    <property type="match status" value="1"/>
</dbReference>
<accession>A0A9D1LBB2</accession>
<dbReference type="SUPFAM" id="SSF52113">
    <property type="entry name" value="BRCT domain"/>
    <property type="match status" value="1"/>
</dbReference>
<dbReference type="GO" id="GO:0046872">
    <property type="term" value="F:metal ion binding"/>
    <property type="evidence" value="ECO:0007669"/>
    <property type="project" value="UniProtKB-KW"/>
</dbReference>
<proteinExistence type="inferred from homology"/>
<dbReference type="SMART" id="SM00278">
    <property type="entry name" value="HhH1"/>
    <property type="match status" value="3"/>
</dbReference>
<dbReference type="SUPFAM" id="SSF56091">
    <property type="entry name" value="DNA ligase/mRNA capping enzyme, catalytic domain"/>
    <property type="match status" value="1"/>
</dbReference>
<dbReference type="InterPro" id="IPR041663">
    <property type="entry name" value="DisA/LigA_HHH"/>
</dbReference>
<evidence type="ECO:0000256" key="10">
    <source>
        <dbReference type="ARBA" id="ARBA00022842"/>
    </source>
</evidence>
<dbReference type="FunFam" id="2.40.50.140:FF:000012">
    <property type="entry name" value="DNA ligase"/>
    <property type="match status" value="1"/>
</dbReference>
<dbReference type="Gene3D" id="6.20.10.30">
    <property type="match status" value="1"/>
</dbReference>
<dbReference type="InterPro" id="IPR001679">
    <property type="entry name" value="DNA_ligase"/>
</dbReference>
<dbReference type="PANTHER" id="PTHR23389:SF9">
    <property type="entry name" value="DNA LIGASE"/>
    <property type="match status" value="1"/>
</dbReference>
<dbReference type="Gene3D" id="2.40.50.140">
    <property type="entry name" value="Nucleic acid-binding proteins"/>
    <property type="match status" value="1"/>
</dbReference>
<keyword evidence="8" id="KW-0227">DNA damage</keyword>
<dbReference type="InterPro" id="IPR036420">
    <property type="entry name" value="BRCT_dom_sf"/>
</dbReference>
<dbReference type="InterPro" id="IPR033136">
    <property type="entry name" value="DNA_ligase_CS"/>
</dbReference>
<dbReference type="SUPFAM" id="SSF47781">
    <property type="entry name" value="RuvA domain 2-like"/>
    <property type="match status" value="1"/>
</dbReference>
<gene>
    <name evidence="17" type="primary">ligA</name>
    <name evidence="17" type="ORF">IAD50_07600</name>
</gene>
<dbReference type="NCBIfam" id="NF005932">
    <property type="entry name" value="PRK07956.1"/>
    <property type="match status" value="1"/>
</dbReference>
<dbReference type="FunFam" id="1.10.150.20:FF:000006">
    <property type="entry name" value="DNA ligase"/>
    <property type="match status" value="1"/>
</dbReference>
<dbReference type="InterPro" id="IPR001357">
    <property type="entry name" value="BRCT_dom"/>
</dbReference>
<dbReference type="Proteomes" id="UP000824089">
    <property type="component" value="Unassembled WGS sequence"/>
</dbReference>
<dbReference type="CDD" id="cd17748">
    <property type="entry name" value="BRCT_DNA_ligase_like"/>
    <property type="match status" value="1"/>
</dbReference>
<evidence type="ECO:0000313" key="17">
    <source>
        <dbReference type="EMBL" id="HIU30142.1"/>
    </source>
</evidence>
<dbReference type="GO" id="GO:0005829">
    <property type="term" value="C:cytosol"/>
    <property type="evidence" value="ECO:0007669"/>
    <property type="project" value="TreeGrafter"/>
</dbReference>
<dbReference type="GO" id="GO:0006260">
    <property type="term" value="P:DNA replication"/>
    <property type="evidence" value="ECO:0007669"/>
    <property type="project" value="UniProtKB-KW"/>
</dbReference>
<dbReference type="GO" id="GO:0006281">
    <property type="term" value="P:DNA repair"/>
    <property type="evidence" value="ECO:0007669"/>
    <property type="project" value="UniProtKB-KW"/>
</dbReference>
<evidence type="ECO:0000256" key="11">
    <source>
        <dbReference type="ARBA" id="ARBA00023027"/>
    </source>
</evidence>
<dbReference type="PROSITE" id="PS01056">
    <property type="entry name" value="DNA_LIGASE_N2"/>
    <property type="match status" value="1"/>
</dbReference>
<comment type="cofactor">
    <cofactor evidence="1">
        <name>Mg(2+)</name>
        <dbReference type="ChEBI" id="CHEBI:18420"/>
    </cofactor>
</comment>
<organism evidence="17 18">
    <name type="scientific">Candidatus Egerieisoma faecipullorum</name>
    <dbReference type="NCBI Taxonomy" id="2840963"/>
    <lineage>
        <taxon>Bacteria</taxon>
        <taxon>Bacillati</taxon>
        <taxon>Bacillota</taxon>
        <taxon>Clostridia</taxon>
        <taxon>Eubacteriales</taxon>
        <taxon>Clostridiaceae</taxon>
        <taxon>Clostridiaceae incertae sedis</taxon>
        <taxon>Candidatus Egerieisoma</taxon>
    </lineage>
</organism>
<evidence type="ECO:0000256" key="7">
    <source>
        <dbReference type="ARBA" id="ARBA00022723"/>
    </source>
</evidence>
<keyword evidence="9" id="KW-0862">Zinc</keyword>
<comment type="caution">
    <text evidence="17">The sequence shown here is derived from an EMBL/GenBank/DDBJ whole genome shotgun (WGS) entry which is preliminary data.</text>
</comment>
<evidence type="ECO:0000256" key="4">
    <source>
        <dbReference type="ARBA" id="ARBA00013308"/>
    </source>
</evidence>
<feature type="non-terminal residue" evidence="17">
    <location>
        <position position="1"/>
    </location>
</feature>